<evidence type="ECO:0000256" key="11">
    <source>
        <dbReference type="SAM" id="Phobius"/>
    </source>
</evidence>
<evidence type="ECO:0000256" key="9">
    <source>
        <dbReference type="ARBA" id="ARBA00022989"/>
    </source>
</evidence>
<dbReference type="CDD" id="cd18588">
    <property type="entry name" value="ABC_6TM_CyaB_HlyB_like"/>
    <property type="match status" value="1"/>
</dbReference>
<evidence type="ECO:0000256" key="1">
    <source>
        <dbReference type="ARBA" id="ARBA00004651"/>
    </source>
</evidence>
<proteinExistence type="inferred from homology"/>
<dbReference type="EMBL" id="UGTW01000001">
    <property type="protein sequence ID" value="SUC16956.1"/>
    <property type="molecule type" value="Genomic_DNA"/>
</dbReference>
<evidence type="ECO:0000256" key="3">
    <source>
        <dbReference type="ARBA" id="ARBA00015531"/>
    </source>
</evidence>
<dbReference type="GO" id="GO:0015421">
    <property type="term" value="F:ABC-type oligopeptide transporter activity"/>
    <property type="evidence" value="ECO:0007669"/>
    <property type="project" value="TreeGrafter"/>
</dbReference>
<feature type="domain" description="ABC transporter" evidence="12">
    <location>
        <begin position="468"/>
        <end position="703"/>
    </location>
</feature>
<dbReference type="Pfam" id="PF00005">
    <property type="entry name" value="ABC_tran"/>
    <property type="match status" value="1"/>
</dbReference>
<evidence type="ECO:0000256" key="10">
    <source>
        <dbReference type="ARBA" id="ARBA00023136"/>
    </source>
</evidence>
<feature type="transmembrane region" description="Helical" evidence="11">
    <location>
        <begin position="374"/>
        <end position="396"/>
    </location>
</feature>
<evidence type="ECO:0000313" key="15">
    <source>
        <dbReference type="Proteomes" id="UP000254331"/>
    </source>
</evidence>
<dbReference type="GO" id="GO:0030253">
    <property type="term" value="P:protein secretion by the type I secretion system"/>
    <property type="evidence" value="ECO:0007669"/>
    <property type="project" value="InterPro"/>
</dbReference>
<dbReference type="Gene3D" id="3.40.50.300">
    <property type="entry name" value="P-loop containing nucleotide triphosphate hydrolases"/>
    <property type="match status" value="1"/>
</dbReference>
<evidence type="ECO:0000256" key="6">
    <source>
        <dbReference type="ARBA" id="ARBA00022692"/>
    </source>
</evidence>
<comment type="subcellular location">
    <subcellularLocation>
        <location evidence="1">Cell membrane</location>
        <topology evidence="1">Multi-pass membrane protein</topology>
    </subcellularLocation>
</comment>
<dbReference type="InterPro" id="IPR036640">
    <property type="entry name" value="ABC1_TM_sf"/>
</dbReference>
<evidence type="ECO:0000256" key="8">
    <source>
        <dbReference type="ARBA" id="ARBA00022840"/>
    </source>
</evidence>
<keyword evidence="4" id="KW-0813">Transport</keyword>
<dbReference type="OrthoDB" id="6828292at2"/>
<evidence type="ECO:0000256" key="2">
    <source>
        <dbReference type="ARBA" id="ARBA00006025"/>
    </source>
</evidence>
<feature type="transmembrane region" description="Helical" evidence="11">
    <location>
        <begin position="263"/>
        <end position="286"/>
    </location>
</feature>
<name>A0A379FBN5_PROVU</name>
<dbReference type="PANTHER" id="PTHR43394">
    <property type="entry name" value="ATP-DEPENDENT PERMEASE MDL1, MITOCHONDRIAL"/>
    <property type="match status" value="1"/>
</dbReference>
<protein>
    <recommendedName>
        <fullName evidence="3">Alpha-hemolysin translocation ATP-binding protein HlyB</fullName>
    </recommendedName>
</protein>
<dbReference type="PROSITE" id="PS50929">
    <property type="entry name" value="ABC_TM1F"/>
    <property type="match status" value="1"/>
</dbReference>
<sequence>MKNKTNLIKEKQYHCSIIDGLIYFAKKNNGNIKKENVIHFIGKDNLFNKWNILDAAHLLNLKCKFDILDYENKNSHLINTLIEINNKWYILKEIRSKLLIIFDIKNNITIEYELDKNQKLNIALFINKQHNPLWNKFNITWFISTILKQKKSLLLVFILSCCSQLFALVNPLIFETLIDKVLTGRNLSNLHLLGYLLLLIAITEPVYLFLRDKLYTFISCQFSADFSGKIYQHLIRLPSSFFNQRQSGQIIARIQELSHIRQFMTGSALMLVLDLIFIIVFLSVMFTYSASLTWITLGALILYFTLWLILGPMIRYWVEQEYQANADNTSLLTEAISGIETIKITATESYFIEKWQYKLTEHINKRFSATQKTLLAQQVIFIIHKITTAIILWQGVNLIINTQMTVGELIAFNLFIAHITQPILRLAQCWQDFQQTTISLRRIGEILNAPTEHQYHGLATVPQITGSIDFSNVYFRYTHHTQDVLEALSFSIPAGQFIGITGRSGSGKSTITRLIQRLYTPQQGQIYIDGMDLAIADPLSLRQSISIVLQESFLFSGSIVENIRLSKPNANEQEIIEACQLAGALDFIEQLPLRFNTQVGEKGANLSGGQRQRIALARALLTNPRILILDEATSALDYISEAQILASLPQICQNRTVISIAHRLNTLAHADYIYVIDKGRVLEEGTHVGLLENNTLYYQLWKQQMQ</sequence>
<feature type="transmembrane region" description="Helical" evidence="11">
    <location>
        <begin position="193"/>
        <end position="210"/>
    </location>
</feature>
<dbReference type="PANTHER" id="PTHR43394:SF1">
    <property type="entry name" value="ATP-BINDING CASSETTE SUB-FAMILY B MEMBER 10, MITOCHONDRIAL"/>
    <property type="match status" value="1"/>
</dbReference>
<dbReference type="InterPro" id="IPR027417">
    <property type="entry name" value="P-loop_NTPase"/>
</dbReference>
<dbReference type="Gene3D" id="1.20.1560.10">
    <property type="entry name" value="ABC transporter type 1, transmembrane domain"/>
    <property type="match status" value="1"/>
</dbReference>
<feature type="transmembrane region" description="Helical" evidence="11">
    <location>
        <begin position="292"/>
        <end position="310"/>
    </location>
</feature>
<dbReference type="Proteomes" id="UP000254331">
    <property type="component" value="Unassembled WGS sequence"/>
</dbReference>
<dbReference type="AlphaFoldDB" id="A0A379FBN5"/>
<dbReference type="InterPro" id="IPR011527">
    <property type="entry name" value="ABC1_TM_dom"/>
</dbReference>
<keyword evidence="5" id="KW-1003">Cell membrane</keyword>
<dbReference type="InterPro" id="IPR039421">
    <property type="entry name" value="Type_1_exporter"/>
</dbReference>
<dbReference type="NCBIfam" id="TIGR01846">
    <property type="entry name" value="type_I_sec_HlyB"/>
    <property type="match status" value="1"/>
</dbReference>
<organism evidence="14 15">
    <name type="scientific">Proteus vulgaris</name>
    <dbReference type="NCBI Taxonomy" id="585"/>
    <lineage>
        <taxon>Bacteria</taxon>
        <taxon>Pseudomonadati</taxon>
        <taxon>Pseudomonadota</taxon>
        <taxon>Gammaproteobacteria</taxon>
        <taxon>Enterobacterales</taxon>
        <taxon>Morganellaceae</taxon>
        <taxon>Proteus</taxon>
    </lineage>
</organism>
<dbReference type="SUPFAM" id="SSF52540">
    <property type="entry name" value="P-loop containing nucleoside triphosphate hydrolases"/>
    <property type="match status" value="1"/>
</dbReference>
<dbReference type="Pfam" id="PF00664">
    <property type="entry name" value="ABC_membrane"/>
    <property type="match status" value="1"/>
</dbReference>
<dbReference type="InterPro" id="IPR010132">
    <property type="entry name" value="ATPase_T1SS_HlyB"/>
</dbReference>
<evidence type="ECO:0000313" key="14">
    <source>
        <dbReference type="EMBL" id="SUC16956.1"/>
    </source>
</evidence>
<feature type="domain" description="ABC transmembrane type-1" evidence="13">
    <location>
        <begin position="154"/>
        <end position="435"/>
    </location>
</feature>
<dbReference type="PROSITE" id="PS00211">
    <property type="entry name" value="ABC_TRANSPORTER_1"/>
    <property type="match status" value="1"/>
</dbReference>
<dbReference type="InterPro" id="IPR017871">
    <property type="entry name" value="ABC_transporter-like_CS"/>
</dbReference>
<dbReference type="InterPro" id="IPR003439">
    <property type="entry name" value="ABC_transporter-like_ATP-bd"/>
</dbReference>
<reference evidence="14 15" key="1">
    <citation type="submission" date="2018-06" db="EMBL/GenBank/DDBJ databases">
        <authorList>
            <consortium name="Pathogen Informatics"/>
            <person name="Doyle S."/>
        </authorList>
    </citation>
    <scope>NUCLEOTIDE SEQUENCE [LARGE SCALE GENOMIC DNA]</scope>
    <source>
        <strain evidence="14 15">NCTC10376</strain>
    </source>
</reference>
<dbReference type="RefSeq" id="WP_036934924.1">
    <property type="nucleotide sequence ID" value="NZ_JADSTZ010000015.1"/>
</dbReference>
<evidence type="ECO:0000256" key="5">
    <source>
        <dbReference type="ARBA" id="ARBA00022475"/>
    </source>
</evidence>
<keyword evidence="9 11" id="KW-1133">Transmembrane helix</keyword>
<dbReference type="GO" id="GO:0005524">
    <property type="term" value="F:ATP binding"/>
    <property type="evidence" value="ECO:0007669"/>
    <property type="project" value="UniProtKB-KW"/>
</dbReference>
<evidence type="ECO:0000256" key="7">
    <source>
        <dbReference type="ARBA" id="ARBA00022741"/>
    </source>
</evidence>
<evidence type="ECO:0000259" key="12">
    <source>
        <dbReference type="PROSITE" id="PS50893"/>
    </source>
</evidence>
<dbReference type="FunFam" id="3.40.50.300:FF:000221">
    <property type="entry name" value="Multidrug ABC transporter ATP-binding protein"/>
    <property type="match status" value="1"/>
</dbReference>
<dbReference type="InterPro" id="IPR003593">
    <property type="entry name" value="AAA+_ATPase"/>
</dbReference>
<dbReference type="PROSITE" id="PS50893">
    <property type="entry name" value="ABC_TRANSPORTER_2"/>
    <property type="match status" value="1"/>
</dbReference>
<gene>
    <name evidence="14" type="primary">hlyB</name>
    <name evidence="14" type="ORF">NCTC10376_02874</name>
</gene>
<keyword evidence="6 11" id="KW-0812">Transmembrane</keyword>
<keyword evidence="10 11" id="KW-0472">Membrane</keyword>
<dbReference type="GO" id="GO:0005886">
    <property type="term" value="C:plasma membrane"/>
    <property type="evidence" value="ECO:0007669"/>
    <property type="project" value="UniProtKB-SubCell"/>
</dbReference>
<dbReference type="GO" id="GO:0016887">
    <property type="term" value="F:ATP hydrolysis activity"/>
    <property type="evidence" value="ECO:0007669"/>
    <property type="project" value="InterPro"/>
</dbReference>
<dbReference type="SMART" id="SM00382">
    <property type="entry name" value="AAA"/>
    <property type="match status" value="1"/>
</dbReference>
<evidence type="ECO:0000256" key="4">
    <source>
        <dbReference type="ARBA" id="ARBA00022448"/>
    </source>
</evidence>
<keyword evidence="7" id="KW-0547">Nucleotide-binding</keyword>
<evidence type="ECO:0000259" key="13">
    <source>
        <dbReference type="PROSITE" id="PS50929"/>
    </source>
</evidence>
<feature type="transmembrane region" description="Helical" evidence="11">
    <location>
        <begin position="153"/>
        <end position="173"/>
    </location>
</feature>
<dbReference type="SUPFAM" id="SSF90123">
    <property type="entry name" value="ABC transporter transmembrane region"/>
    <property type="match status" value="1"/>
</dbReference>
<comment type="similarity">
    <text evidence="2">Belongs to the ABC transporter superfamily. Protein-1 exporter (TC 3.A.1.109) family.</text>
</comment>
<accession>A0A379FBN5</accession>
<keyword evidence="8" id="KW-0067">ATP-binding</keyword>
<dbReference type="GO" id="GO:0030256">
    <property type="term" value="C:type I protein secretion system complex"/>
    <property type="evidence" value="ECO:0007669"/>
    <property type="project" value="InterPro"/>
</dbReference>